<dbReference type="Gene3D" id="1.10.30.10">
    <property type="entry name" value="High mobility group box domain"/>
    <property type="match status" value="2"/>
</dbReference>
<protein>
    <submittedName>
        <fullName evidence="5">Exp1-like protein</fullName>
    </submittedName>
</protein>
<keyword evidence="1 2" id="KW-0238">DNA-binding</keyword>
<proteinExistence type="predicted"/>
<feature type="compositionally biased region" description="Low complexity" evidence="3">
    <location>
        <begin position="33"/>
        <end position="66"/>
    </location>
</feature>
<accession>A0A9P6KHG7</accession>
<reference evidence="5" key="1">
    <citation type="journal article" date="2020" name="Fungal Divers.">
        <title>Resolving the Mortierellaceae phylogeny through synthesis of multi-gene phylogenetics and phylogenomics.</title>
        <authorList>
            <person name="Vandepol N."/>
            <person name="Liber J."/>
            <person name="Desiro A."/>
            <person name="Na H."/>
            <person name="Kennedy M."/>
            <person name="Barry K."/>
            <person name="Grigoriev I.V."/>
            <person name="Miller A.N."/>
            <person name="O'Donnell K."/>
            <person name="Stajich J.E."/>
            <person name="Bonito G."/>
        </authorList>
    </citation>
    <scope>NUCLEOTIDE SEQUENCE</scope>
    <source>
        <strain evidence="5">KOD1015</strain>
    </source>
</reference>
<dbReference type="GO" id="GO:0005634">
    <property type="term" value="C:nucleus"/>
    <property type="evidence" value="ECO:0007669"/>
    <property type="project" value="UniProtKB-UniRule"/>
</dbReference>
<dbReference type="PANTHER" id="PTHR48112">
    <property type="entry name" value="HIGH MOBILITY GROUP PROTEIN DSP1"/>
    <property type="match status" value="1"/>
</dbReference>
<evidence type="ECO:0000313" key="5">
    <source>
        <dbReference type="EMBL" id="KAF9585116.1"/>
    </source>
</evidence>
<sequence>MSGLSVFRSVFGLTRVFSTPVRGMAVKAAAASTASKTTTKANTKATTKASTKASKATKTTKAASAKKTTKKAVAKPKKAAVPAKPKKVKIPALELPKRPASSWALFYIDHLDKLRAAGKPIIPTVETTVASAQWKQLSDAQKMVYTERYNHNLAEFKRKMEARLDELTPEEFKLENTRRRALRAAGKKGAVALKDPNAPSRPLSSYFLFAKEQRVSGKFAKLPVKEQAKAIADVWGKIGEAEKATYQEKAQTALASYKTQKAAYESSA</sequence>
<feature type="domain" description="HMG box" evidence="4">
    <location>
        <begin position="199"/>
        <end position="265"/>
    </location>
</feature>
<keyword evidence="2" id="KW-0539">Nucleus</keyword>
<dbReference type="AlphaFoldDB" id="A0A9P6KHG7"/>
<dbReference type="InterPro" id="IPR009071">
    <property type="entry name" value="HMG_box_dom"/>
</dbReference>
<dbReference type="Pfam" id="PF09011">
    <property type="entry name" value="HMG_box_2"/>
    <property type="match status" value="1"/>
</dbReference>
<feature type="DNA-binding region" description="HMG box" evidence="2">
    <location>
        <begin position="96"/>
        <end position="164"/>
    </location>
</feature>
<name>A0A9P6KHG7_9FUNG</name>
<dbReference type="Pfam" id="PF00505">
    <property type="entry name" value="HMG_box"/>
    <property type="match status" value="1"/>
</dbReference>
<dbReference type="InterPro" id="IPR036910">
    <property type="entry name" value="HMG_box_dom_sf"/>
</dbReference>
<evidence type="ECO:0000256" key="1">
    <source>
        <dbReference type="ARBA" id="ARBA00023125"/>
    </source>
</evidence>
<feature type="compositionally biased region" description="Basic residues" evidence="3">
    <location>
        <begin position="67"/>
        <end position="80"/>
    </location>
</feature>
<dbReference type="SMART" id="SM00398">
    <property type="entry name" value="HMG"/>
    <property type="match status" value="2"/>
</dbReference>
<dbReference type="PROSITE" id="PS50118">
    <property type="entry name" value="HMG_BOX_2"/>
    <property type="match status" value="2"/>
</dbReference>
<dbReference type="GO" id="GO:0003677">
    <property type="term" value="F:DNA binding"/>
    <property type="evidence" value="ECO:0007669"/>
    <property type="project" value="UniProtKB-UniRule"/>
</dbReference>
<comment type="caution">
    <text evidence="5">The sequence shown here is derived from an EMBL/GenBank/DDBJ whole genome shotgun (WGS) entry which is preliminary data.</text>
</comment>
<feature type="DNA-binding region" description="HMG box" evidence="2">
    <location>
        <begin position="199"/>
        <end position="265"/>
    </location>
</feature>
<evidence type="ECO:0000256" key="3">
    <source>
        <dbReference type="SAM" id="MobiDB-lite"/>
    </source>
</evidence>
<organism evidence="5 6">
    <name type="scientific">Lunasporangiospora selenospora</name>
    <dbReference type="NCBI Taxonomy" id="979761"/>
    <lineage>
        <taxon>Eukaryota</taxon>
        <taxon>Fungi</taxon>
        <taxon>Fungi incertae sedis</taxon>
        <taxon>Mucoromycota</taxon>
        <taxon>Mortierellomycotina</taxon>
        <taxon>Mortierellomycetes</taxon>
        <taxon>Mortierellales</taxon>
        <taxon>Mortierellaceae</taxon>
        <taxon>Lunasporangiospora</taxon>
    </lineage>
</organism>
<feature type="domain" description="HMG box" evidence="4">
    <location>
        <begin position="96"/>
        <end position="164"/>
    </location>
</feature>
<dbReference type="InterPro" id="IPR050342">
    <property type="entry name" value="HMGB"/>
</dbReference>
<gene>
    <name evidence="5" type="primary">EXP1_1</name>
    <name evidence="5" type="ORF">BGW38_003825</name>
</gene>
<dbReference type="OrthoDB" id="5550281at2759"/>
<feature type="region of interest" description="Disordered" evidence="3">
    <location>
        <begin position="33"/>
        <end position="80"/>
    </location>
</feature>
<evidence type="ECO:0000256" key="2">
    <source>
        <dbReference type="PROSITE-ProRule" id="PRU00267"/>
    </source>
</evidence>
<dbReference type="Proteomes" id="UP000780801">
    <property type="component" value="Unassembled WGS sequence"/>
</dbReference>
<dbReference type="SUPFAM" id="SSF47095">
    <property type="entry name" value="HMG-box"/>
    <property type="match status" value="2"/>
</dbReference>
<keyword evidence="6" id="KW-1185">Reference proteome</keyword>
<evidence type="ECO:0000259" key="4">
    <source>
        <dbReference type="PROSITE" id="PS50118"/>
    </source>
</evidence>
<evidence type="ECO:0000313" key="6">
    <source>
        <dbReference type="Proteomes" id="UP000780801"/>
    </source>
</evidence>
<dbReference type="EMBL" id="JAABOA010000250">
    <property type="protein sequence ID" value="KAF9585116.1"/>
    <property type="molecule type" value="Genomic_DNA"/>
</dbReference>